<dbReference type="EMBL" id="MU276810">
    <property type="protein sequence ID" value="KAI0037643.1"/>
    <property type="molecule type" value="Genomic_DNA"/>
</dbReference>
<accession>A0ACB8R1H4</accession>
<dbReference type="Proteomes" id="UP000814033">
    <property type="component" value="Unassembled WGS sequence"/>
</dbReference>
<sequence length="131" mass="14403">MASRSESLENFFGAINWHKTITLGKLLTSTLKQAVAALAGQKRALKDSTETIPAAIWACWEEAVLAWDADRSQPNPYHEPGTYTSPCKMICCIAEEEAAEVSHGLMSFHEMSASVFLSMGITLEDLQYMCA</sequence>
<reference evidence="1" key="2">
    <citation type="journal article" date="2022" name="New Phytol.">
        <title>Evolutionary transition to the ectomycorrhizal habit in the genomes of a hyperdiverse lineage of mushroom-forming fungi.</title>
        <authorList>
            <person name="Looney B."/>
            <person name="Miyauchi S."/>
            <person name="Morin E."/>
            <person name="Drula E."/>
            <person name="Courty P.E."/>
            <person name="Kohler A."/>
            <person name="Kuo A."/>
            <person name="LaButti K."/>
            <person name="Pangilinan J."/>
            <person name="Lipzen A."/>
            <person name="Riley R."/>
            <person name="Andreopoulos W."/>
            <person name="He G."/>
            <person name="Johnson J."/>
            <person name="Nolan M."/>
            <person name="Tritt A."/>
            <person name="Barry K.W."/>
            <person name="Grigoriev I.V."/>
            <person name="Nagy L.G."/>
            <person name="Hibbett D."/>
            <person name="Henrissat B."/>
            <person name="Matheny P.B."/>
            <person name="Labbe J."/>
            <person name="Martin F.M."/>
        </authorList>
    </citation>
    <scope>NUCLEOTIDE SEQUENCE</scope>
    <source>
        <strain evidence="1">FP105234-sp</strain>
    </source>
</reference>
<comment type="caution">
    <text evidence="1">The sequence shown here is derived from an EMBL/GenBank/DDBJ whole genome shotgun (WGS) entry which is preliminary data.</text>
</comment>
<gene>
    <name evidence="1" type="ORF">FA95DRAFT_1614021</name>
</gene>
<protein>
    <submittedName>
        <fullName evidence="1">Uncharacterized protein</fullName>
    </submittedName>
</protein>
<keyword evidence="2" id="KW-1185">Reference proteome</keyword>
<reference evidence="1" key="1">
    <citation type="submission" date="2021-02" db="EMBL/GenBank/DDBJ databases">
        <authorList>
            <consortium name="DOE Joint Genome Institute"/>
            <person name="Ahrendt S."/>
            <person name="Looney B.P."/>
            <person name="Miyauchi S."/>
            <person name="Morin E."/>
            <person name="Drula E."/>
            <person name="Courty P.E."/>
            <person name="Chicoki N."/>
            <person name="Fauchery L."/>
            <person name="Kohler A."/>
            <person name="Kuo A."/>
            <person name="Labutti K."/>
            <person name="Pangilinan J."/>
            <person name="Lipzen A."/>
            <person name="Riley R."/>
            <person name="Andreopoulos W."/>
            <person name="He G."/>
            <person name="Johnson J."/>
            <person name="Barry K.W."/>
            <person name="Grigoriev I.V."/>
            <person name="Nagy L."/>
            <person name="Hibbett D."/>
            <person name="Henrissat B."/>
            <person name="Matheny P.B."/>
            <person name="Labbe J."/>
            <person name="Martin F."/>
        </authorList>
    </citation>
    <scope>NUCLEOTIDE SEQUENCE</scope>
    <source>
        <strain evidence="1">FP105234-sp</strain>
    </source>
</reference>
<evidence type="ECO:0000313" key="1">
    <source>
        <dbReference type="EMBL" id="KAI0037643.1"/>
    </source>
</evidence>
<organism evidence="1 2">
    <name type="scientific">Auriscalpium vulgare</name>
    <dbReference type="NCBI Taxonomy" id="40419"/>
    <lineage>
        <taxon>Eukaryota</taxon>
        <taxon>Fungi</taxon>
        <taxon>Dikarya</taxon>
        <taxon>Basidiomycota</taxon>
        <taxon>Agaricomycotina</taxon>
        <taxon>Agaricomycetes</taxon>
        <taxon>Russulales</taxon>
        <taxon>Auriscalpiaceae</taxon>
        <taxon>Auriscalpium</taxon>
    </lineage>
</organism>
<evidence type="ECO:0000313" key="2">
    <source>
        <dbReference type="Proteomes" id="UP000814033"/>
    </source>
</evidence>
<proteinExistence type="predicted"/>
<name>A0ACB8R1H4_9AGAM</name>